<evidence type="ECO:0000313" key="9">
    <source>
        <dbReference type="Proteomes" id="UP001621714"/>
    </source>
</evidence>
<feature type="binding site" evidence="5">
    <location>
        <begin position="142"/>
        <end position="143"/>
    </location>
    <ligand>
        <name>FMN</name>
        <dbReference type="ChEBI" id="CHEBI:58210"/>
    </ligand>
</feature>
<comment type="function">
    <text evidence="5">Catalyzes the oxidation of either pyridoxine 5'-phosphate (PNP) or pyridoxamine 5'-phosphate (PMP) into pyridoxal 5'-phosphate (PLP).</text>
</comment>
<comment type="catalytic activity">
    <reaction evidence="5">
        <text>pyridoxine 5'-phosphate + O2 = pyridoxal 5'-phosphate + H2O2</text>
        <dbReference type="Rhea" id="RHEA:15149"/>
        <dbReference type="ChEBI" id="CHEBI:15379"/>
        <dbReference type="ChEBI" id="CHEBI:16240"/>
        <dbReference type="ChEBI" id="CHEBI:58589"/>
        <dbReference type="ChEBI" id="CHEBI:597326"/>
        <dbReference type="EC" id="1.4.3.5"/>
    </reaction>
</comment>
<dbReference type="Pfam" id="PF10590">
    <property type="entry name" value="PNP_phzG_C"/>
    <property type="match status" value="1"/>
</dbReference>
<dbReference type="Gene3D" id="2.30.110.10">
    <property type="entry name" value="Electron Transport, Fmn-binding Protein, Chain A"/>
    <property type="match status" value="1"/>
</dbReference>
<evidence type="ECO:0000256" key="5">
    <source>
        <dbReference type="HAMAP-Rule" id="MF_01629"/>
    </source>
</evidence>
<feature type="binding site" evidence="5">
    <location>
        <position position="129"/>
    </location>
    <ligand>
        <name>substrate</name>
    </ligand>
</feature>
<dbReference type="InterPro" id="IPR011576">
    <property type="entry name" value="Pyridox_Oxase_N"/>
</dbReference>
<dbReference type="EMBL" id="JBANFI010000004">
    <property type="protein sequence ID" value="MFK7160816.1"/>
    <property type="molecule type" value="Genomic_DNA"/>
</dbReference>
<comment type="caution">
    <text evidence="5">Lacks conserved residue(s) required for the propagation of feature annotation.</text>
</comment>
<dbReference type="InterPro" id="IPR019740">
    <property type="entry name" value="Pyridox_Oxase_CS"/>
</dbReference>
<comment type="similarity">
    <text evidence="1 5">Belongs to the pyridoxamine 5'-phosphate oxidase family.</text>
</comment>
<dbReference type="NCBIfam" id="TIGR00558">
    <property type="entry name" value="pdxH"/>
    <property type="match status" value="1"/>
</dbReference>
<protein>
    <recommendedName>
        <fullName evidence="5">Pyridoxine/pyridoxamine 5'-phosphate oxidase</fullName>
        <ecNumber evidence="5">1.4.3.5</ecNumber>
    </recommendedName>
    <alternativeName>
        <fullName evidence="5">PNP/PMP oxidase</fullName>
        <shortName evidence="5">PNPOx</shortName>
    </alternativeName>
    <alternativeName>
        <fullName evidence="5">Pyridoxal 5'-phosphate synthase</fullName>
    </alternativeName>
</protein>
<reference evidence="8 9" key="1">
    <citation type="submission" date="2024-02" db="EMBL/GenBank/DDBJ databases">
        <title>Marinospirillum sp. MEB 164 isolated from Lonar lake sediment.</title>
        <authorList>
            <person name="Joshi A."/>
            <person name="Thite S."/>
        </authorList>
    </citation>
    <scope>NUCLEOTIDE SEQUENCE [LARGE SCALE GENOMIC DNA]</scope>
    <source>
        <strain evidence="8 9">MEB164</strain>
    </source>
</reference>
<evidence type="ECO:0000259" key="7">
    <source>
        <dbReference type="Pfam" id="PF10590"/>
    </source>
</evidence>
<feature type="binding site" evidence="5">
    <location>
        <position position="188"/>
    </location>
    <ligand>
        <name>FMN</name>
        <dbReference type="ChEBI" id="CHEBI:58210"/>
    </ligand>
</feature>
<proteinExistence type="inferred from homology"/>
<comment type="cofactor">
    <cofactor evidence="5">
        <name>FMN</name>
        <dbReference type="ChEBI" id="CHEBI:58210"/>
    </cofactor>
    <text evidence="5">Binds 1 FMN per subunit.</text>
</comment>
<feature type="domain" description="Pyridoxine 5'-phosphate oxidase dimerisation C-terminal" evidence="7">
    <location>
        <begin position="175"/>
        <end position="215"/>
    </location>
</feature>
<keyword evidence="3 5" id="KW-0288">FMN</keyword>
<evidence type="ECO:0000256" key="3">
    <source>
        <dbReference type="ARBA" id="ARBA00022643"/>
    </source>
</evidence>
<sequence length="215" mass="25003">MNQNLEALRRTYDLDSLDEHKAGDCPFALFTRWLQEALSSEVLDPNAMTVTTVDAEGQPKARTLLLKGFSAEQGWIFYTNYLSDKGRELAANPRCSLLFWWEQQQRQVRIEGRAIQLDPAQSEAYFQSRPRESQIGAWASEQSQVIASRATLTERQAMLEEQFKDCAILPRPEHWGGYRIEAQRVEFWQGQPSRLHDRLNFIRTEDGWKRERLAP</sequence>
<dbReference type="InterPro" id="IPR012349">
    <property type="entry name" value="Split_barrel_FMN-bd"/>
</dbReference>
<keyword evidence="2 5" id="KW-0285">Flavoprotein</keyword>
<feature type="binding site" evidence="5">
    <location>
        <position position="198"/>
    </location>
    <ligand>
        <name>FMN</name>
        <dbReference type="ChEBI" id="CHEBI:58210"/>
    </ligand>
</feature>
<dbReference type="EC" id="1.4.3.5" evidence="5"/>
<accession>A0ABW8PWZ0</accession>
<evidence type="ECO:0000313" key="8">
    <source>
        <dbReference type="EMBL" id="MFK7160816.1"/>
    </source>
</evidence>
<dbReference type="InterPro" id="IPR000659">
    <property type="entry name" value="Pyridox_Oxase"/>
</dbReference>
<dbReference type="PIRSF" id="PIRSF000190">
    <property type="entry name" value="Pyd_amn-ph_oxd"/>
    <property type="match status" value="1"/>
</dbReference>
<feature type="binding site" evidence="5">
    <location>
        <position position="67"/>
    </location>
    <ligand>
        <name>substrate</name>
    </ligand>
</feature>
<feature type="binding site" evidence="5">
    <location>
        <position position="125"/>
    </location>
    <ligand>
        <name>substrate</name>
    </ligand>
</feature>
<dbReference type="NCBIfam" id="NF004231">
    <property type="entry name" value="PRK05679.1"/>
    <property type="match status" value="1"/>
</dbReference>
<feature type="binding site" evidence="5">
    <location>
        <begin position="78"/>
        <end position="79"/>
    </location>
    <ligand>
        <name>FMN</name>
        <dbReference type="ChEBI" id="CHEBI:58210"/>
    </ligand>
</feature>
<gene>
    <name evidence="5 8" type="primary">pdxH</name>
    <name evidence="8" type="ORF">V6U78_07175</name>
</gene>
<feature type="binding site" evidence="5">
    <location>
        <position position="133"/>
    </location>
    <ligand>
        <name>substrate</name>
    </ligand>
</feature>
<feature type="binding site" evidence="5">
    <location>
        <position position="107"/>
    </location>
    <ligand>
        <name>FMN</name>
        <dbReference type="ChEBI" id="CHEBI:58210"/>
    </ligand>
</feature>
<dbReference type="PROSITE" id="PS01064">
    <property type="entry name" value="PYRIDOX_OXIDASE"/>
    <property type="match status" value="1"/>
</dbReference>
<name>A0ABW8PWZ0_9GAMM</name>
<comment type="pathway">
    <text evidence="5">Cofactor metabolism; pyridoxal 5'-phosphate salvage; pyridoxal 5'-phosphate from pyridoxamine 5'-phosphate: step 1/1.</text>
</comment>
<keyword evidence="5" id="KW-0664">Pyridoxine biosynthesis</keyword>
<organism evidence="8 9">
    <name type="scientific">Marinospirillum alkalitolerans</name>
    <dbReference type="NCBI Taxonomy" id="3123374"/>
    <lineage>
        <taxon>Bacteria</taxon>
        <taxon>Pseudomonadati</taxon>
        <taxon>Pseudomonadota</taxon>
        <taxon>Gammaproteobacteria</taxon>
        <taxon>Oceanospirillales</taxon>
        <taxon>Oceanospirillaceae</taxon>
        <taxon>Marinospirillum</taxon>
    </lineage>
</organism>
<comment type="caution">
    <text evidence="8">The sequence shown here is derived from an EMBL/GenBank/DDBJ whole genome shotgun (WGS) entry which is preliminary data.</text>
</comment>
<dbReference type="GO" id="GO:0004733">
    <property type="term" value="F:pyridoxamine phosphate oxidase activity"/>
    <property type="evidence" value="ECO:0007669"/>
    <property type="project" value="UniProtKB-EC"/>
</dbReference>
<feature type="domain" description="Pyridoxamine 5'-phosphate oxidase N-terminal" evidence="6">
    <location>
        <begin position="35"/>
        <end position="152"/>
    </location>
</feature>
<dbReference type="Proteomes" id="UP001621714">
    <property type="component" value="Unassembled WGS sequence"/>
</dbReference>
<comment type="pathway">
    <text evidence="5">Cofactor metabolism; pyridoxal 5'-phosphate salvage; pyridoxal 5'-phosphate from pyridoxine 5'-phosphate: step 1/1.</text>
</comment>
<feature type="binding site" evidence="5">
    <location>
        <begin position="62"/>
        <end position="67"/>
    </location>
    <ligand>
        <name>FMN</name>
        <dbReference type="ChEBI" id="CHEBI:58210"/>
    </ligand>
</feature>
<dbReference type="PANTHER" id="PTHR10851">
    <property type="entry name" value="PYRIDOXINE-5-PHOSPHATE OXIDASE"/>
    <property type="match status" value="1"/>
</dbReference>
<evidence type="ECO:0000256" key="1">
    <source>
        <dbReference type="ARBA" id="ARBA00007301"/>
    </source>
</evidence>
<comment type="catalytic activity">
    <reaction evidence="5">
        <text>pyridoxamine 5'-phosphate + O2 + H2O = pyridoxal 5'-phosphate + H2O2 + NH4(+)</text>
        <dbReference type="Rhea" id="RHEA:15817"/>
        <dbReference type="ChEBI" id="CHEBI:15377"/>
        <dbReference type="ChEBI" id="CHEBI:15379"/>
        <dbReference type="ChEBI" id="CHEBI:16240"/>
        <dbReference type="ChEBI" id="CHEBI:28938"/>
        <dbReference type="ChEBI" id="CHEBI:58451"/>
        <dbReference type="ChEBI" id="CHEBI:597326"/>
        <dbReference type="EC" id="1.4.3.5"/>
    </reaction>
</comment>
<feature type="binding site" evidence="5">
    <location>
        <position position="85"/>
    </location>
    <ligand>
        <name>FMN</name>
        <dbReference type="ChEBI" id="CHEBI:58210"/>
    </ligand>
</feature>
<dbReference type="PANTHER" id="PTHR10851:SF0">
    <property type="entry name" value="PYRIDOXINE-5'-PHOSPHATE OXIDASE"/>
    <property type="match status" value="1"/>
</dbReference>
<dbReference type="SUPFAM" id="SSF50475">
    <property type="entry name" value="FMN-binding split barrel"/>
    <property type="match status" value="1"/>
</dbReference>
<keyword evidence="9" id="KW-1185">Reference proteome</keyword>
<dbReference type="Pfam" id="PF01243">
    <property type="entry name" value="PNPOx_N"/>
    <property type="match status" value="1"/>
</dbReference>
<dbReference type="RefSeq" id="WP_405338902.1">
    <property type="nucleotide sequence ID" value="NZ_JBANFI010000004.1"/>
</dbReference>
<feature type="binding site" evidence="5">
    <location>
        <begin position="194"/>
        <end position="196"/>
    </location>
    <ligand>
        <name>substrate</name>
    </ligand>
</feature>
<evidence type="ECO:0000259" key="6">
    <source>
        <dbReference type="Pfam" id="PF01243"/>
    </source>
</evidence>
<dbReference type="HAMAP" id="MF_01629">
    <property type="entry name" value="PdxH"/>
    <property type="match status" value="1"/>
</dbReference>
<comment type="subunit">
    <text evidence="5">Homodimer.</text>
</comment>
<dbReference type="InterPro" id="IPR019576">
    <property type="entry name" value="Pyridoxamine_oxidase_dimer_C"/>
</dbReference>
<evidence type="ECO:0000256" key="2">
    <source>
        <dbReference type="ARBA" id="ARBA00022630"/>
    </source>
</evidence>
<evidence type="ECO:0000256" key="4">
    <source>
        <dbReference type="ARBA" id="ARBA00023002"/>
    </source>
</evidence>
<keyword evidence="4 5" id="KW-0560">Oxidoreductase</keyword>